<name>A0AAV5SNV7_9BILA</name>
<comment type="caution">
    <text evidence="1">The sequence shown here is derived from an EMBL/GenBank/DDBJ whole genome shotgun (WGS) entry which is preliminary data.</text>
</comment>
<reference evidence="1" key="1">
    <citation type="submission" date="2023-10" db="EMBL/GenBank/DDBJ databases">
        <title>Genome assembly of Pristionchus species.</title>
        <authorList>
            <person name="Yoshida K."/>
            <person name="Sommer R.J."/>
        </authorList>
    </citation>
    <scope>NUCLEOTIDE SEQUENCE</scope>
    <source>
        <strain evidence="1">RS0144</strain>
    </source>
</reference>
<accession>A0AAV5SNV7</accession>
<organism evidence="1 2">
    <name type="scientific">Pristionchus entomophagus</name>
    <dbReference type="NCBI Taxonomy" id="358040"/>
    <lineage>
        <taxon>Eukaryota</taxon>
        <taxon>Metazoa</taxon>
        <taxon>Ecdysozoa</taxon>
        <taxon>Nematoda</taxon>
        <taxon>Chromadorea</taxon>
        <taxon>Rhabditida</taxon>
        <taxon>Rhabditina</taxon>
        <taxon>Diplogasteromorpha</taxon>
        <taxon>Diplogasteroidea</taxon>
        <taxon>Neodiplogasteridae</taxon>
        <taxon>Pristionchus</taxon>
    </lineage>
</organism>
<proteinExistence type="predicted"/>
<sequence length="97" mass="11123">QLRRMDEIESYRQKAYAFSRSDQLGHLIKKSLDLAQTIVRDGTESEVDIFAISAIVNQNNQQHQKESKQDDIIRSMLYGMSASMGSMIEAIIERSKE</sequence>
<evidence type="ECO:0000313" key="1">
    <source>
        <dbReference type="EMBL" id="GMS81834.1"/>
    </source>
</evidence>
<feature type="non-terminal residue" evidence="1">
    <location>
        <position position="97"/>
    </location>
</feature>
<dbReference type="AlphaFoldDB" id="A0AAV5SNV7"/>
<keyword evidence="2" id="KW-1185">Reference proteome</keyword>
<feature type="non-terminal residue" evidence="1">
    <location>
        <position position="1"/>
    </location>
</feature>
<gene>
    <name evidence="1" type="ORF">PENTCL1PPCAC_4009</name>
</gene>
<protein>
    <submittedName>
        <fullName evidence="1">Uncharacterized protein</fullName>
    </submittedName>
</protein>
<evidence type="ECO:0000313" key="2">
    <source>
        <dbReference type="Proteomes" id="UP001432027"/>
    </source>
</evidence>
<dbReference type="Proteomes" id="UP001432027">
    <property type="component" value="Unassembled WGS sequence"/>
</dbReference>
<dbReference type="EMBL" id="BTSX01000001">
    <property type="protein sequence ID" value="GMS81834.1"/>
    <property type="molecule type" value="Genomic_DNA"/>
</dbReference>